<dbReference type="EMBL" id="JBHLZU010000010">
    <property type="protein sequence ID" value="MFB9904718.1"/>
    <property type="molecule type" value="Genomic_DNA"/>
</dbReference>
<name>A0ABV5ZUZ4_9PSEU</name>
<organism evidence="2 3">
    <name type="scientific">Allokutzneria oryzae</name>
    <dbReference type="NCBI Taxonomy" id="1378989"/>
    <lineage>
        <taxon>Bacteria</taxon>
        <taxon>Bacillati</taxon>
        <taxon>Actinomycetota</taxon>
        <taxon>Actinomycetes</taxon>
        <taxon>Pseudonocardiales</taxon>
        <taxon>Pseudonocardiaceae</taxon>
        <taxon>Allokutzneria</taxon>
    </lineage>
</organism>
<sequence>MNKRPITAVVLALALLSTGCTSTVPGEALSKVDKDVVPIPEEPAEWAVARVDACKLLSAAVPTTLTPSTPEQGSPHSCAMDVITPDYGRRTVRLNVGAAFDHADRMDSAPFTARDVLAYQELDTTAPGVSLPGGDYSCEVNLPLSATTSIQVTSATSAREPELGCATPREVIDGVVERLAQPEPVLRSPGNGLGDWPTCALLASAPGGDAAQLRADQHRVDSCYAKLAPDKTISIEVSPAGDPVARTRDASETVVRLGGVDGLQNSGASGSCTLAWAQEPVAKPYGNAFQVITLRASSCEELPQVANNVRSKLAGPPPVAPQRPSRLGFPADAWDEVTDPACQITRDPYPDSCRKPRAVAAPRGIDANMASALSEDGKDAMCAALADAMRVVTAAEPILVVVDKIEHKGCVGRTPDFTLTVTLAVTPDRSAEFAPGFYCYGTSKQETVTVADRPAKQCSHYGNNVGNAPTTSVTGKDYYIAVRGSLESMGMVTITSNVSYPRGVSNLKPAEDAEKLNLVDRIATHLVTHYFPL</sequence>
<gene>
    <name evidence="2" type="ORF">ACFFQA_12320</name>
</gene>
<dbReference type="RefSeq" id="WP_377851918.1">
    <property type="nucleotide sequence ID" value="NZ_JBHLZU010000010.1"/>
</dbReference>
<feature type="chain" id="PRO_5045808635" description="DUF3558 domain-containing protein" evidence="1">
    <location>
        <begin position="23"/>
        <end position="533"/>
    </location>
</feature>
<reference evidence="2 3" key="1">
    <citation type="submission" date="2024-09" db="EMBL/GenBank/DDBJ databases">
        <authorList>
            <person name="Sun Q."/>
            <person name="Mori K."/>
        </authorList>
    </citation>
    <scope>NUCLEOTIDE SEQUENCE [LARGE SCALE GENOMIC DNA]</scope>
    <source>
        <strain evidence="2 3">TBRC 7907</strain>
    </source>
</reference>
<evidence type="ECO:0008006" key="4">
    <source>
        <dbReference type="Google" id="ProtNLM"/>
    </source>
</evidence>
<comment type="caution">
    <text evidence="2">The sequence shown here is derived from an EMBL/GenBank/DDBJ whole genome shotgun (WGS) entry which is preliminary data.</text>
</comment>
<evidence type="ECO:0000256" key="1">
    <source>
        <dbReference type="SAM" id="SignalP"/>
    </source>
</evidence>
<dbReference type="PROSITE" id="PS51257">
    <property type="entry name" value="PROKAR_LIPOPROTEIN"/>
    <property type="match status" value="1"/>
</dbReference>
<protein>
    <recommendedName>
        <fullName evidence="4">DUF3558 domain-containing protein</fullName>
    </recommendedName>
</protein>
<keyword evidence="1" id="KW-0732">Signal</keyword>
<feature type="signal peptide" evidence="1">
    <location>
        <begin position="1"/>
        <end position="22"/>
    </location>
</feature>
<keyword evidence="3" id="KW-1185">Reference proteome</keyword>
<proteinExistence type="predicted"/>
<evidence type="ECO:0000313" key="2">
    <source>
        <dbReference type="EMBL" id="MFB9904718.1"/>
    </source>
</evidence>
<dbReference type="Proteomes" id="UP001589693">
    <property type="component" value="Unassembled WGS sequence"/>
</dbReference>
<evidence type="ECO:0000313" key="3">
    <source>
        <dbReference type="Proteomes" id="UP001589693"/>
    </source>
</evidence>
<accession>A0ABV5ZUZ4</accession>